<dbReference type="SUPFAM" id="SSF110849">
    <property type="entry name" value="ParB/Sulfiredoxin"/>
    <property type="match status" value="1"/>
</dbReference>
<feature type="region of interest" description="Disordered" evidence="1">
    <location>
        <begin position="229"/>
        <end position="271"/>
    </location>
</feature>
<feature type="region of interest" description="Disordered" evidence="1">
    <location>
        <begin position="1"/>
        <end position="20"/>
    </location>
</feature>
<dbReference type="EMBL" id="JADBDY010000001">
    <property type="protein sequence ID" value="MBE1460256.1"/>
    <property type="molecule type" value="Genomic_DNA"/>
</dbReference>
<evidence type="ECO:0000259" key="2">
    <source>
        <dbReference type="SMART" id="SM00470"/>
    </source>
</evidence>
<keyword evidence="4" id="KW-1185">Reference proteome</keyword>
<evidence type="ECO:0000313" key="3">
    <source>
        <dbReference type="EMBL" id="MBE1460256.1"/>
    </source>
</evidence>
<dbReference type="InterPro" id="IPR036086">
    <property type="entry name" value="ParB/Sulfiredoxin_sf"/>
</dbReference>
<dbReference type="Proteomes" id="UP000598217">
    <property type="component" value="Unassembled WGS sequence"/>
</dbReference>
<name>A0ABR9HMP7_9ACTN</name>
<reference evidence="3 4" key="1">
    <citation type="submission" date="2020-10" db="EMBL/GenBank/DDBJ databases">
        <title>Sequencing the genomes of 1000 actinobacteria strains.</title>
        <authorList>
            <person name="Klenk H.-P."/>
        </authorList>
    </citation>
    <scope>NUCLEOTIDE SEQUENCE [LARGE SCALE GENOMIC DNA]</scope>
    <source>
        <strain evidence="3 4">DSM 45157</strain>
    </source>
</reference>
<dbReference type="InterPro" id="IPR003115">
    <property type="entry name" value="ParB_N"/>
</dbReference>
<feature type="compositionally biased region" description="Basic and acidic residues" evidence="1">
    <location>
        <begin position="237"/>
        <end position="246"/>
    </location>
</feature>
<dbReference type="SMART" id="SM00470">
    <property type="entry name" value="ParB"/>
    <property type="match status" value="1"/>
</dbReference>
<evidence type="ECO:0000256" key="1">
    <source>
        <dbReference type="SAM" id="MobiDB-lite"/>
    </source>
</evidence>
<evidence type="ECO:0000313" key="4">
    <source>
        <dbReference type="Proteomes" id="UP000598217"/>
    </source>
</evidence>
<sequence length="354" mass="38791">MTIQATQKFSDPMNSHPQKNLLLSDPEALSSDLSRRLVAIKDLSFSLTPRKGKENLEHIRRLAGIDEGVDPIVVHLDTMSVIDGSHRVRAAQMRGEAEIEACFFSGSIEDAFVLAVQSNIGHGLPLTLNERKASAARIVVSHPHWSDRVVAKKTGLNAKTVGRIRRESTKDELVSGVRVGADGKARPLSSIEGRRSAAALFEANPESSLREVSRKSGLSVATVRDVRERVIQGQDPLPERLRRTDADSCPTDSAPGAPTTRSQARSGPAADRAAVVTAEAVRKLVRDPSLRATESGRALLRVLMVTEVDSGQWDQILRTIPEHCIPLVRDVFIQRSKELRELARMIPADKLDRP</sequence>
<accession>A0ABR9HMP7</accession>
<proteinExistence type="predicted"/>
<gene>
    <name evidence="3" type="ORF">H4W79_004470</name>
</gene>
<comment type="caution">
    <text evidence="3">The sequence shown here is derived from an EMBL/GenBank/DDBJ whole genome shotgun (WGS) entry which is preliminary data.</text>
</comment>
<organism evidence="3 4">
    <name type="scientific">Nocardiopsis terrae</name>
    <dbReference type="NCBI Taxonomy" id="372655"/>
    <lineage>
        <taxon>Bacteria</taxon>
        <taxon>Bacillati</taxon>
        <taxon>Actinomycetota</taxon>
        <taxon>Actinomycetes</taxon>
        <taxon>Streptosporangiales</taxon>
        <taxon>Nocardiopsidaceae</taxon>
        <taxon>Nocardiopsis</taxon>
    </lineage>
</organism>
<dbReference type="RefSeq" id="WP_229826043.1">
    <property type="nucleotide sequence ID" value="NZ_BMXJ01000001.1"/>
</dbReference>
<protein>
    <submittedName>
        <fullName evidence="3">ParB-like chromosome segregation protein Spo0J</fullName>
    </submittedName>
</protein>
<feature type="domain" description="ParB-like N-terminal" evidence="2">
    <location>
        <begin position="22"/>
        <end position="120"/>
    </location>
</feature>
<feature type="compositionally biased region" description="Polar residues" evidence="1">
    <location>
        <begin position="1"/>
        <end position="18"/>
    </location>
</feature>